<feature type="binding site" evidence="3">
    <location>
        <position position="200"/>
    </location>
    <ligand>
        <name>a divalent metal cation</name>
        <dbReference type="ChEBI" id="CHEBI:60240"/>
    </ligand>
</feature>
<dbReference type="GO" id="GO:0005509">
    <property type="term" value="F:calcium ion binding"/>
    <property type="evidence" value="ECO:0007669"/>
    <property type="project" value="TreeGrafter"/>
</dbReference>
<evidence type="ECO:0000256" key="3">
    <source>
        <dbReference type="PIRSR" id="PIRSR605511-2"/>
    </source>
</evidence>
<protein>
    <submittedName>
        <fullName evidence="5">Putative gluconolactonase</fullName>
    </submittedName>
</protein>
<dbReference type="GO" id="GO:0019853">
    <property type="term" value="P:L-ascorbic acid biosynthetic process"/>
    <property type="evidence" value="ECO:0007669"/>
    <property type="project" value="TreeGrafter"/>
</dbReference>
<evidence type="ECO:0000256" key="2">
    <source>
        <dbReference type="PIRSR" id="PIRSR605511-1"/>
    </source>
</evidence>
<comment type="similarity">
    <text evidence="1">Belongs to the SMP-30/CGR1 family.</text>
</comment>
<evidence type="ECO:0000313" key="6">
    <source>
        <dbReference type="Proteomes" id="UP000016223"/>
    </source>
</evidence>
<proteinExistence type="inferred from homology"/>
<feature type="binding site" evidence="3">
    <location>
        <position position="17"/>
    </location>
    <ligand>
        <name>a divalent metal cation</name>
        <dbReference type="ChEBI" id="CHEBI:60240"/>
    </ligand>
</feature>
<evidence type="ECO:0000256" key="1">
    <source>
        <dbReference type="ARBA" id="ARBA00008853"/>
    </source>
</evidence>
<dbReference type="Pfam" id="PF08450">
    <property type="entry name" value="SGL"/>
    <property type="match status" value="1"/>
</dbReference>
<sequence>MTVEITRIGMTKDQLGESPCWDADAQALNWIDALGGALWRLRAGAEQPERHELPAPVGSIAPCRGAAVVVALRNTFARYDFATRTLQHRAGIPVDHPKVRFNDGKCDPAGHFLAGTMHVDRQPGEAIVGGLYRLRTDHRVEQLADDIGFANGPCFSPDGRVLYLADSLERTIWAYDYDPDGPLRNKRVFARTHEFDSGPDGATVDAEGFVWTVLTRAARLARYAPDGRLERLIDLPASYPTSICFGGPRLEHLYLTSISRSARLQGNKAQDGGLFRIEGLAAPGLMPDRFGGCQSAELEVTSRIS</sequence>
<reference evidence="5 6" key="1">
    <citation type="submission" date="2012-10" db="EMBL/GenBank/DDBJ databases">
        <title>Genome sequence of Variovorax paradoxus B4.</title>
        <authorList>
            <person name="Schuldes J."/>
            <person name="Brandt U."/>
            <person name="Hiessl S."/>
            <person name="Wuebbeler J.H."/>
            <person name="Thuermer A."/>
            <person name="Steinbuechel A."/>
            <person name="Daniel R."/>
        </authorList>
    </citation>
    <scope>NUCLEOTIDE SEQUENCE [LARGE SCALE GENOMIC DNA]</scope>
    <source>
        <strain evidence="5 6">B4</strain>
    </source>
</reference>
<dbReference type="Proteomes" id="UP000016223">
    <property type="component" value="Chromosome 2"/>
</dbReference>
<dbReference type="PANTHER" id="PTHR10907">
    <property type="entry name" value="REGUCALCIN"/>
    <property type="match status" value="1"/>
</dbReference>
<dbReference type="HOGENOM" id="CLU_036110_3_1_4"/>
<keyword evidence="3" id="KW-0862">Zinc</keyword>
<name>T1XJT6_VARPD</name>
<feature type="domain" description="SMP-30/Gluconolactonase/LRE-like region" evidence="4">
    <location>
        <begin position="15"/>
        <end position="258"/>
    </location>
</feature>
<dbReference type="InterPro" id="IPR011042">
    <property type="entry name" value="6-blade_b-propeller_TolB-like"/>
</dbReference>
<dbReference type="Gene3D" id="2.120.10.30">
    <property type="entry name" value="TolB, C-terminal domain"/>
    <property type="match status" value="1"/>
</dbReference>
<dbReference type="PRINTS" id="PR01790">
    <property type="entry name" value="SMP30FAMILY"/>
</dbReference>
<feature type="binding site" evidence="3">
    <location>
        <position position="151"/>
    </location>
    <ligand>
        <name>a divalent metal cation</name>
        <dbReference type="ChEBI" id="CHEBI:60240"/>
    </ligand>
</feature>
<dbReference type="GO" id="GO:0004341">
    <property type="term" value="F:gluconolactonase activity"/>
    <property type="evidence" value="ECO:0007669"/>
    <property type="project" value="TreeGrafter"/>
</dbReference>
<gene>
    <name evidence="5" type="ORF">VAPA_2c05520</name>
</gene>
<accession>T1XJT6</accession>
<dbReference type="PATRIC" id="fig|1246301.3.peg.6078"/>
<dbReference type="InterPro" id="IPR013658">
    <property type="entry name" value="SGL"/>
</dbReference>
<keyword evidence="3" id="KW-0479">Metal-binding</keyword>
<dbReference type="AlphaFoldDB" id="T1XJT6"/>
<evidence type="ECO:0000259" key="4">
    <source>
        <dbReference type="Pfam" id="PF08450"/>
    </source>
</evidence>
<feature type="binding site" evidence="3">
    <location>
        <position position="100"/>
    </location>
    <ligand>
        <name>substrate</name>
    </ligand>
</feature>
<dbReference type="SUPFAM" id="SSF63829">
    <property type="entry name" value="Calcium-dependent phosphotriesterase"/>
    <property type="match status" value="1"/>
</dbReference>
<organism evidence="5 6">
    <name type="scientific">Variovorax paradoxus B4</name>
    <dbReference type="NCBI Taxonomy" id="1246301"/>
    <lineage>
        <taxon>Bacteria</taxon>
        <taxon>Pseudomonadati</taxon>
        <taxon>Pseudomonadota</taxon>
        <taxon>Betaproteobacteria</taxon>
        <taxon>Burkholderiales</taxon>
        <taxon>Comamonadaceae</taxon>
        <taxon>Variovorax</taxon>
    </lineage>
</organism>
<feature type="active site" description="Proton donor/acceptor" evidence="2">
    <location>
        <position position="200"/>
    </location>
</feature>
<dbReference type="OrthoDB" id="9775406at2"/>
<dbReference type="InterPro" id="IPR005511">
    <property type="entry name" value="SMP-30"/>
</dbReference>
<dbReference type="KEGG" id="vpd:VAPA_2c05520"/>
<dbReference type="PANTHER" id="PTHR10907:SF47">
    <property type="entry name" value="REGUCALCIN"/>
    <property type="match status" value="1"/>
</dbReference>
<evidence type="ECO:0000313" key="5">
    <source>
        <dbReference type="EMBL" id="AGU53112.1"/>
    </source>
</evidence>
<feature type="binding site" evidence="3">
    <location>
        <position position="102"/>
    </location>
    <ligand>
        <name>substrate</name>
    </ligand>
</feature>
<feature type="binding site" evidence="3">
    <location>
        <position position="120"/>
    </location>
    <ligand>
        <name>substrate</name>
    </ligand>
</feature>
<comment type="cofactor">
    <cofactor evidence="3">
        <name>Zn(2+)</name>
        <dbReference type="ChEBI" id="CHEBI:29105"/>
    </cofactor>
    <text evidence="3">Binds 1 divalent metal cation per subunit.</text>
</comment>
<dbReference type="EMBL" id="CP003912">
    <property type="protein sequence ID" value="AGU53112.1"/>
    <property type="molecule type" value="Genomic_DNA"/>
</dbReference>